<keyword evidence="1" id="KW-1133">Transmembrane helix</keyword>
<dbReference type="EMBL" id="VIWY01000006">
    <property type="protein sequence ID" value="TWG11302.1"/>
    <property type="molecule type" value="Genomic_DNA"/>
</dbReference>
<sequence>MIAAARRVPAAALVRWALLAGTLLGLAAMHTIGHRGPGGHMGDPGATGHPGARPAAAIMTAMAQPVPIAAAGLATDAVCPDGHCDGHHPMSGWNACQAVLQVVTAAVLLALLLLVAGRGSGGVRATVPRRAWPPRGPPGPGWGLTIASVAALRI</sequence>
<evidence type="ECO:0000313" key="3">
    <source>
        <dbReference type="Proteomes" id="UP000320239"/>
    </source>
</evidence>
<feature type="transmembrane region" description="Helical" evidence="1">
    <location>
        <begin position="98"/>
        <end position="116"/>
    </location>
</feature>
<accession>A0A561VI57</accession>
<comment type="caution">
    <text evidence="2">The sequence shown here is derived from an EMBL/GenBank/DDBJ whole genome shotgun (WGS) entry which is preliminary data.</text>
</comment>
<organism evidence="2 3">
    <name type="scientific">Actinoplanes teichomyceticus</name>
    <dbReference type="NCBI Taxonomy" id="1867"/>
    <lineage>
        <taxon>Bacteria</taxon>
        <taxon>Bacillati</taxon>
        <taxon>Actinomycetota</taxon>
        <taxon>Actinomycetes</taxon>
        <taxon>Micromonosporales</taxon>
        <taxon>Micromonosporaceae</taxon>
        <taxon>Actinoplanes</taxon>
    </lineage>
</organism>
<dbReference type="AlphaFoldDB" id="A0A561VI57"/>
<keyword evidence="3" id="KW-1185">Reference proteome</keyword>
<dbReference type="RefSeq" id="WP_122978299.1">
    <property type="nucleotide sequence ID" value="NZ_BOMX01000149.1"/>
</dbReference>
<evidence type="ECO:0000313" key="2">
    <source>
        <dbReference type="EMBL" id="TWG11302.1"/>
    </source>
</evidence>
<gene>
    <name evidence="2" type="ORF">FHX34_10632</name>
</gene>
<dbReference type="Proteomes" id="UP000320239">
    <property type="component" value="Unassembled WGS sequence"/>
</dbReference>
<evidence type="ECO:0000256" key="1">
    <source>
        <dbReference type="SAM" id="Phobius"/>
    </source>
</evidence>
<name>A0A561VI57_ACTTI</name>
<keyword evidence="1" id="KW-0812">Transmembrane</keyword>
<keyword evidence="1" id="KW-0472">Membrane</keyword>
<proteinExistence type="predicted"/>
<feature type="transmembrane region" description="Helical" evidence="1">
    <location>
        <begin position="12"/>
        <end position="32"/>
    </location>
</feature>
<protein>
    <submittedName>
        <fullName evidence="2">Uncharacterized protein</fullName>
    </submittedName>
</protein>
<reference evidence="2 3" key="1">
    <citation type="submission" date="2019-06" db="EMBL/GenBank/DDBJ databases">
        <title>Sequencing the genomes of 1000 actinobacteria strains.</title>
        <authorList>
            <person name="Klenk H.-P."/>
        </authorList>
    </citation>
    <scope>NUCLEOTIDE SEQUENCE [LARGE SCALE GENOMIC DNA]</scope>
    <source>
        <strain evidence="2 3">DSM 43866</strain>
    </source>
</reference>